<dbReference type="RefSeq" id="WP_068555271.1">
    <property type="nucleotide sequence ID" value="NZ_LOEE01000024.1"/>
</dbReference>
<dbReference type="CDD" id="cd00657">
    <property type="entry name" value="Ferritin_like"/>
    <property type="match status" value="1"/>
</dbReference>
<dbReference type="InterPro" id="IPR012347">
    <property type="entry name" value="Ferritin-like"/>
</dbReference>
<dbReference type="InterPro" id="IPR009078">
    <property type="entry name" value="Ferritin-like_SF"/>
</dbReference>
<dbReference type="Proteomes" id="UP000070456">
    <property type="component" value="Unassembled WGS sequence"/>
</dbReference>
<accession>A0A140L7Z6</accession>
<sequence>MMNLTQKERMLLEDQKSHEELCIKKYTKYAEEAQDPQLKQLFTYYASVEQEHLNTIQQILGGQVPNMALQQGGQQGQQQGQQNQQSFTQGIPYNENDVALCKDALMTEKYVSSAYNTTIFECTDKNVRQILNHIQKEEQEHGEGLFNYLKSKGAYVPQ</sequence>
<protein>
    <recommendedName>
        <fullName evidence="3">Coat F domain-containing protein</fullName>
    </recommendedName>
</protein>
<keyword evidence="2" id="KW-1185">Reference proteome</keyword>
<dbReference type="OrthoDB" id="1706542at2"/>
<dbReference type="Gene3D" id="6.10.140.1960">
    <property type="match status" value="1"/>
</dbReference>
<organism evidence="1 2">
    <name type="scientific">Thermotalea metallivorans</name>
    <dbReference type="NCBI Taxonomy" id="520762"/>
    <lineage>
        <taxon>Bacteria</taxon>
        <taxon>Bacillati</taxon>
        <taxon>Bacillota</taxon>
        <taxon>Clostridia</taxon>
        <taxon>Peptostreptococcales</taxon>
        <taxon>Thermotaleaceae</taxon>
        <taxon>Thermotalea</taxon>
    </lineage>
</organism>
<name>A0A140L7Z6_9FIRM</name>
<reference evidence="1 2" key="1">
    <citation type="submission" date="2015-12" db="EMBL/GenBank/DDBJ databases">
        <title>Draft genome sequence of the thermoanaerobe Thermotalea metallivorans, an isolate from the runoff channel of the Great Artesian Basin, Australia.</title>
        <authorList>
            <person name="Patel B.K."/>
        </authorList>
    </citation>
    <scope>NUCLEOTIDE SEQUENCE [LARGE SCALE GENOMIC DNA]</scope>
    <source>
        <strain evidence="1 2">B2-1</strain>
    </source>
</reference>
<gene>
    <name evidence="1" type="ORF">AN619_08900</name>
</gene>
<dbReference type="SUPFAM" id="SSF47240">
    <property type="entry name" value="Ferritin-like"/>
    <property type="match status" value="1"/>
</dbReference>
<dbReference type="PATRIC" id="fig|520762.4.peg.992"/>
<comment type="caution">
    <text evidence="1">The sequence shown here is derived from an EMBL/GenBank/DDBJ whole genome shotgun (WGS) entry which is preliminary data.</text>
</comment>
<dbReference type="STRING" id="520762.AN619_08900"/>
<evidence type="ECO:0008006" key="3">
    <source>
        <dbReference type="Google" id="ProtNLM"/>
    </source>
</evidence>
<evidence type="ECO:0000313" key="1">
    <source>
        <dbReference type="EMBL" id="KXG76671.1"/>
    </source>
</evidence>
<dbReference type="Pfam" id="PF07875">
    <property type="entry name" value="Coat_F"/>
    <property type="match status" value="1"/>
</dbReference>
<dbReference type="EMBL" id="LOEE01000024">
    <property type="protein sequence ID" value="KXG76671.1"/>
    <property type="molecule type" value="Genomic_DNA"/>
</dbReference>
<dbReference type="Gene3D" id="1.20.1260.10">
    <property type="match status" value="1"/>
</dbReference>
<dbReference type="InterPro" id="IPR012851">
    <property type="entry name" value="Spore_coat_CotF-like"/>
</dbReference>
<dbReference type="AlphaFoldDB" id="A0A140L7Z6"/>
<evidence type="ECO:0000313" key="2">
    <source>
        <dbReference type="Proteomes" id="UP000070456"/>
    </source>
</evidence>
<proteinExistence type="predicted"/>